<name>A0A3G8ZLE2_9ACTN</name>
<dbReference type="GO" id="GO:0005524">
    <property type="term" value="F:ATP binding"/>
    <property type="evidence" value="ECO:0007669"/>
    <property type="project" value="UniProtKB-KW"/>
</dbReference>
<gene>
    <name evidence="7" type="ORF">EH165_07630</name>
</gene>
<dbReference type="SUPFAM" id="SSF52540">
    <property type="entry name" value="P-loop containing nucleoside triphosphate hydrolases"/>
    <property type="match status" value="1"/>
</dbReference>
<sequence>MTHHSFVPEEGTTESTGGATDAAIVIDHVSREFRSRRSSLFGPAPVVHALSDVSLVVPRRSRFGIVGESGSGKTTLVRLIAALDRPSSGRVVIDGTDISTLTDRQLRPTRKRLQLVFQDPMGSLNPRMRIGEIVGEPLQVQGASGIADRVAAVLEQVGMPASVMNRYPHQFSGGQRQRISIARAIAPRPAILLADEAVSALDVTIRAQILQLLDELATVEDFTMVFVSHDLSVIQRVCDRVAVLHRGKLVETGTIDEVYGSPQEEYTRELLGAVPTLERGLASALERQACKAAREPWASNHSDGA</sequence>
<dbReference type="KEGG" id="nak:EH165_07630"/>
<reference evidence="7 8" key="2">
    <citation type="submission" date="2018-12" db="EMBL/GenBank/DDBJ databases">
        <title>Nakamurella antarcticus sp. nov., isolated from Antarctica South Shetland Islands soil.</title>
        <authorList>
            <person name="Peng F."/>
        </authorList>
    </citation>
    <scope>NUCLEOTIDE SEQUENCE [LARGE SCALE GENOMIC DNA]</scope>
    <source>
        <strain evidence="7 8">S14-144</strain>
    </source>
</reference>
<dbReference type="Gene3D" id="3.40.50.300">
    <property type="entry name" value="P-loop containing nucleotide triphosphate hydrolases"/>
    <property type="match status" value="1"/>
</dbReference>
<dbReference type="InterPro" id="IPR027417">
    <property type="entry name" value="P-loop_NTPase"/>
</dbReference>
<dbReference type="OrthoDB" id="8481147at2"/>
<dbReference type="GO" id="GO:0016887">
    <property type="term" value="F:ATP hydrolysis activity"/>
    <property type="evidence" value="ECO:0007669"/>
    <property type="project" value="InterPro"/>
</dbReference>
<keyword evidence="3" id="KW-0547">Nucleotide-binding</keyword>
<dbReference type="InterPro" id="IPR003593">
    <property type="entry name" value="AAA+_ATPase"/>
</dbReference>
<evidence type="ECO:0000259" key="6">
    <source>
        <dbReference type="PROSITE" id="PS50893"/>
    </source>
</evidence>
<dbReference type="SMART" id="SM00382">
    <property type="entry name" value="AAA"/>
    <property type="match status" value="1"/>
</dbReference>
<dbReference type="PANTHER" id="PTHR43776">
    <property type="entry name" value="TRANSPORT ATP-BINDING PROTEIN"/>
    <property type="match status" value="1"/>
</dbReference>
<evidence type="ECO:0000256" key="3">
    <source>
        <dbReference type="ARBA" id="ARBA00022741"/>
    </source>
</evidence>
<dbReference type="Proteomes" id="UP000268084">
    <property type="component" value="Chromosome"/>
</dbReference>
<dbReference type="AlphaFoldDB" id="A0A3G8ZLE2"/>
<evidence type="ECO:0000256" key="4">
    <source>
        <dbReference type="ARBA" id="ARBA00022840"/>
    </source>
</evidence>
<keyword evidence="8" id="KW-1185">Reference proteome</keyword>
<dbReference type="InterPro" id="IPR050319">
    <property type="entry name" value="ABC_transp_ATP-bind"/>
</dbReference>
<protein>
    <submittedName>
        <fullName evidence="7">ABC transporter ATP-binding protein</fullName>
    </submittedName>
</protein>
<dbReference type="PANTHER" id="PTHR43776:SF7">
    <property type="entry name" value="D,D-DIPEPTIDE TRANSPORT ATP-BINDING PROTEIN DDPF-RELATED"/>
    <property type="match status" value="1"/>
</dbReference>
<organism evidence="7 8">
    <name type="scientific">Nakamurella antarctica</name>
    <dbReference type="NCBI Taxonomy" id="1902245"/>
    <lineage>
        <taxon>Bacteria</taxon>
        <taxon>Bacillati</taxon>
        <taxon>Actinomycetota</taxon>
        <taxon>Actinomycetes</taxon>
        <taxon>Nakamurellales</taxon>
        <taxon>Nakamurellaceae</taxon>
        <taxon>Nakamurella</taxon>
    </lineage>
</organism>
<dbReference type="CDD" id="cd03257">
    <property type="entry name" value="ABC_NikE_OppD_transporters"/>
    <property type="match status" value="1"/>
</dbReference>
<evidence type="ECO:0000256" key="2">
    <source>
        <dbReference type="ARBA" id="ARBA00022448"/>
    </source>
</evidence>
<dbReference type="Pfam" id="PF00005">
    <property type="entry name" value="ABC_tran"/>
    <property type="match status" value="1"/>
</dbReference>
<evidence type="ECO:0000313" key="8">
    <source>
        <dbReference type="Proteomes" id="UP000268084"/>
    </source>
</evidence>
<dbReference type="InterPro" id="IPR003439">
    <property type="entry name" value="ABC_transporter-like_ATP-bd"/>
</dbReference>
<keyword evidence="2" id="KW-0813">Transport</keyword>
<feature type="compositionally biased region" description="Low complexity" evidence="5">
    <location>
        <begin position="9"/>
        <end position="20"/>
    </location>
</feature>
<evidence type="ECO:0000256" key="1">
    <source>
        <dbReference type="ARBA" id="ARBA00005417"/>
    </source>
</evidence>
<dbReference type="EMBL" id="CP034170">
    <property type="protein sequence ID" value="AZI58030.1"/>
    <property type="molecule type" value="Genomic_DNA"/>
</dbReference>
<evidence type="ECO:0000313" key="7">
    <source>
        <dbReference type="EMBL" id="AZI58030.1"/>
    </source>
</evidence>
<comment type="similarity">
    <text evidence="1">Belongs to the ABC transporter superfamily.</text>
</comment>
<evidence type="ECO:0000256" key="5">
    <source>
        <dbReference type="SAM" id="MobiDB-lite"/>
    </source>
</evidence>
<accession>A0A3G8ZLE2</accession>
<feature type="region of interest" description="Disordered" evidence="5">
    <location>
        <begin position="1"/>
        <end position="20"/>
    </location>
</feature>
<dbReference type="InterPro" id="IPR017871">
    <property type="entry name" value="ABC_transporter-like_CS"/>
</dbReference>
<proteinExistence type="inferred from homology"/>
<dbReference type="RefSeq" id="WP_124798940.1">
    <property type="nucleotide sequence ID" value="NZ_CP034170.1"/>
</dbReference>
<feature type="domain" description="ABC transporter" evidence="6">
    <location>
        <begin position="35"/>
        <end position="271"/>
    </location>
</feature>
<dbReference type="GO" id="GO:0055085">
    <property type="term" value="P:transmembrane transport"/>
    <property type="evidence" value="ECO:0007669"/>
    <property type="project" value="UniProtKB-ARBA"/>
</dbReference>
<dbReference type="PROSITE" id="PS50893">
    <property type="entry name" value="ABC_TRANSPORTER_2"/>
    <property type="match status" value="1"/>
</dbReference>
<dbReference type="PROSITE" id="PS00211">
    <property type="entry name" value="ABC_TRANSPORTER_1"/>
    <property type="match status" value="1"/>
</dbReference>
<keyword evidence="4 7" id="KW-0067">ATP-binding</keyword>
<reference evidence="7 8" key="1">
    <citation type="submission" date="2018-11" db="EMBL/GenBank/DDBJ databases">
        <authorList>
            <person name="Da X."/>
        </authorList>
    </citation>
    <scope>NUCLEOTIDE SEQUENCE [LARGE SCALE GENOMIC DNA]</scope>
    <source>
        <strain evidence="7 8">S14-144</strain>
    </source>
</reference>